<name>A0A9J6PP15_9GAMM</name>
<keyword evidence="1" id="KW-1133">Transmembrane helix</keyword>
<dbReference type="RefSeq" id="WP_267145212.1">
    <property type="nucleotide sequence ID" value="NZ_JAODIM010000034.1"/>
</dbReference>
<accession>A0A9J6PP15</accession>
<evidence type="ECO:0000313" key="2">
    <source>
        <dbReference type="EMBL" id="MCU5776428.1"/>
    </source>
</evidence>
<dbReference type="EMBL" id="JAODIM010000034">
    <property type="protein sequence ID" value="MCU5776428.1"/>
    <property type="molecule type" value="Genomic_DNA"/>
</dbReference>
<proteinExistence type="predicted"/>
<feature type="transmembrane region" description="Helical" evidence="1">
    <location>
        <begin position="12"/>
        <end position="34"/>
    </location>
</feature>
<keyword evidence="3" id="KW-1185">Reference proteome</keyword>
<organism evidence="2 3">
    <name type="scientific">Winslowiella arboricola</name>
    <dbReference type="NCBI Taxonomy" id="2978220"/>
    <lineage>
        <taxon>Bacteria</taxon>
        <taxon>Pseudomonadati</taxon>
        <taxon>Pseudomonadota</taxon>
        <taxon>Gammaproteobacteria</taxon>
        <taxon>Enterobacterales</taxon>
        <taxon>Erwiniaceae</taxon>
        <taxon>Winslowiella</taxon>
    </lineage>
</organism>
<evidence type="ECO:0000256" key="1">
    <source>
        <dbReference type="SAM" id="Phobius"/>
    </source>
</evidence>
<dbReference type="Proteomes" id="UP001064262">
    <property type="component" value="Unassembled WGS sequence"/>
</dbReference>
<keyword evidence="1" id="KW-0812">Transmembrane</keyword>
<reference evidence="2" key="1">
    <citation type="submission" date="2022-09" db="EMBL/GenBank/DDBJ databases">
        <title>Winslowiella arboricola sp. nov., isolated from bleeding cankers on broadleaf hosts.</title>
        <authorList>
            <person name="Brady C."/>
            <person name="Kaur S."/>
            <person name="Crampton B."/>
            <person name="Maddock D."/>
            <person name="Arnold D."/>
            <person name="Denman S."/>
        </authorList>
    </citation>
    <scope>NUCLEOTIDE SEQUENCE</scope>
    <source>
        <strain evidence="2">BAC 15a-03b</strain>
    </source>
</reference>
<evidence type="ECO:0000313" key="3">
    <source>
        <dbReference type="Proteomes" id="UP001064262"/>
    </source>
</evidence>
<gene>
    <name evidence="2" type="ORF">N5923_02810</name>
</gene>
<protein>
    <submittedName>
        <fullName evidence="2">Uncharacterized protein</fullName>
    </submittedName>
</protein>
<dbReference type="AlphaFoldDB" id="A0A9J6PP15"/>
<comment type="caution">
    <text evidence="2">The sequence shown here is derived from an EMBL/GenBank/DDBJ whole genome shotgun (WGS) entry which is preliminary data.</text>
</comment>
<keyword evidence="1" id="KW-0472">Membrane</keyword>
<sequence>MIFDPNSPLTFWSALNVAVGALGIIALGAWTIYLNVQGQISEVRTEVSTLRADTREDFHRLNDKIDIVSARQDAMSTRLDTKIDAMSARFDAKLDAISSKTDEKLDKLTAMISDMRVEQAKRES</sequence>